<evidence type="ECO:0000313" key="2">
    <source>
        <dbReference type="EMBL" id="KRG20759.1"/>
    </source>
</evidence>
<keyword evidence="1" id="KW-0472">Membrane</keyword>
<evidence type="ECO:0000313" key="4">
    <source>
        <dbReference type="Proteomes" id="UP000051497"/>
    </source>
</evidence>
<evidence type="ECO:0000313" key="3">
    <source>
        <dbReference type="EMBL" id="MCS5710655.1"/>
    </source>
</evidence>
<dbReference type="EMBL" id="LKAJ01000009">
    <property type="protein sequence ID" value="KRG20759.1"/>
    <property type="molecule type" value="Genomic_DNA"/>
</dbReference>
<evidence type="ECO:0000256" key="1">
    <source>
        <dbReference type="SAM" id="Phobius"/>
    </source>
</evidence>
<dbReference type="AlphaFoldDB" id="A0A0Q9YVQ3"/>
<dbReference type="Proteomes" id="UP000051497">
    <property type="component" value="Unassembled WGS sequence"/>
</dbReference>
<reference evidence="2" key="1">
    <citation type="submission" date="2015-09" db="EMBL/GenBank/DDBJ databases">
        <title>Draft Genome Sequences of Two Novel Amoeba-resistant Intranuclear Bacteria, Candidatus Berkiella cookevillensis and Candidatus Berkiella aquae.</title>
        <authorList>
            <person name="Mehari Y.T."/>
            <person name="Arivett B.A."/>
            <person name="Farone A.L."/>
            <person name="Gunderson J.H."/>
            <person name="Farone M.B."/>
        </authorList>
    </citation>
    <scope>NUCLEOTIDE SEQUENCE [LARGE SCALE GENOMIC DNA]</scope>
    <source>
        <strain evidence="2">HT99</strain>
    </source>
</reference>
<feature type="transmembrane region" description="Helical" evidence="1">
    <location>
        <begin position="57"/>
        <end position="79"/>
    </location>
</feature>
<organism evidence="2">
    <name type="scientific">Candidatus Berkiella aquae</name>
    <dbReference type="NCBI Taxonomy" id="295108"/>
    <lineage>
        <taxon>Bacteria</taxon>
        <taxon>Pseudomonadati</taxon>
        <taxon>Pseudomonadota</taxon>
        <taxon>Gammaproteobacteria</taxon>
        <taxon>Candidatus Berkiellales</taxon>
        <taxon>Candidatus Berkiellaceae</taxon>
        <taxon>Candidatus Berkiella</taxon>
    </lineage>
</organism>
<accession>A0A0Q9YVQ3</accession>
<dbReference type="EMBL" id="LKAJ02000001">
    <property type="protein sequence ID" value="MCS5710655.1"/>
    <property type="molecule type" value="Genomic_DNA"/>
</dbReference>
<keyword evidence="1" id="KW-0812">Transmembrane</keyword>
<protein>
    <submittedName>
        <fullName evidence="2">Uncharacterized protein</fullName>
    </submittedName>
</protein>
<sequence>MNMTPFKYGAGAMAIIAASIGLHTQGCFAAAVSFLGINNMPFFAGIFNTQLASGGLFLWGSLGGTFLLTACAIAWTYYLSKTVYHYVTQATDKVKYDQALESTRKHINDIEKELVLCKGIINTLNDAFERAEHAHFDENGKLITNDQPARNKLQMLQWQEKNLKKINEVKNKFQRAALKRRIEGKVERKLDTPSKHGFKL</sequence>
<keyword evidence="1" id="KW-1133">Transmembrane helix</keyword>
<comment type="caution">
    <text evidence="2">The sequence shown here is derived from an EMBL/GenBank/DDBJ whole genome shotgun (WGS) entry which is preliminary data.</text>
</comment>
<reference evidence="3" key="2">
    <citation type="journal article" date="2016" name="Genome Announc.">
        <title>Draft Genome Sequences of Two Novel Amoeba-Resistant Intranuclear Bacteria, 'Candidatus Berkiella cookevillensis' and 'Candidatus Berkiella aquae'.</title>
        <authorList>
            <person name="Mehari Y.T."/>
            <person name="Arivett B.A."/>
            <person name="Farone A.L."/>
            <person name="Gunderson J.H."/>
            <person name="Farone M.B."/>
        </authorList>
    </citation>
    <scope>NUCLEOTIDE SEQUENCE</scope>
    <source>
        <strain evidence="3">HT99</strain>
    </source>
</reference>
<feature type="transmembrane region" description="Helical" evidence="1">
    <location>
        <begin position="12"/>
        <end position="37"/>
    </location>
</feature>
<proteinExistence type="predicted"/>
<reference evidence="3" key="3">
    <citation type="submission" date="2021-06" db="EMBL/GenBank/DDBJ databases">
        <title>Genomic Description and Analysis of Intracellular Bacteria, Candidatus Berkiella cookevillensis and Candidatus Berkiella aquae.</title>
        <authorList>
            <person name="Kidane D.T."/>
            <person name="Mehari Y.T."/>
            <person name="Rice F.C."/>
            <person name="Arivett B.A."/>
            <person name="Farone A.L."/>
            <person name="Berk S.G."/>
            <person name="Farone M.B."/>
        </authorList>
    </citation>
    <scope>NUCLEOTIDE SEQUENCE</scope>
    <source>
        <strain evidence="3">HT99</strain>
    </source>
</reference>
<name>A0A0Q9YVQ3_9GAMM</name>
<gene>
    <name evidence="3" type="ORF">HT99x_004375</name>
    <name evidence="2" type="ORF">HT99x_02248</name>
</gene>
<keyword evidence="4" id="KW-1185">Reference proteome</keyword>
<dbReference type="RefSeq" id="WP_075066860.1">
    <property type="nucleotide sequence ID" value="NZ_LKAJ02000001.1"/>
</dbReference>